<evidence type="ECO:0000313" key="2">
    <source>
        <dbReference type="Proteomes" id="UP000095472"/>
    </source>
</evidence>
<sequence>MAEVSQPLRITLPPLRITLNEQQQINLEWLTAQYQQQLAATAGQTQSGLSDDWKRWIAENKLHNRPDGALVQAMTQRGIDVQAALQEVQRVSNDPAFQAGSNFVQLLRKLESILTIQQQLAELAPSYGKIERRERVTREEFLEHYYAKNRPVILTGMMQDWSAMQKWTPEYFKANYGQAQVEIQFDRNTDPLYEINCERHKKTVTLSEYVDMIVQGGESNNYYMVANNRNVERDDLKGIMDDIVMFPELLNPQDTSGRVFFWFGMYWDDYTIAP</sequence>
<name>A0ACD5GN04_9CYAN</name>
<dbReference type="EMBL" id="CP182909">
    <property type="protein sequence ID" value="XPM62017.1"/>
    <property type="molecule type" value="Genomic_DNA"/>
</dbReference>
<dbReference type="Proteomes" id="UP000095472">
    <property type="component" value="Chromosome"/>
</dbReference>
<gene>
    <name evidence="1" type="ORF">BH720_019030</name>
</gene>
<reference evidence="1 2" key="1">
    <citation type="journal article" date="2016" name="Genome Announc.">
        <title>Draft Genome Sequence of the Thermotolerant Cyanobacterium Desertifilum sp. IPPAS B-1220.</title>
        <authorList>
            <person name="Mironov K.S."/>
            <person name="Sinetova M.A."/>
            <person name="Bolatkhan K."/>
            <person name="Zayadan B.K."/>
            <person name="Ustinova V.V."/>
            <person name="Kupriyanova E.V."/>
            <person name="Skrypnik A.N."/>
            <person name="Gogoleva N.E."/>
            <person name="Gogolev Y.V."/>
            <person name="Los D.A."/>
        </authorList>
    </citation>
    <scope>NUCLEOTIDE SEQUENCE [LARGE SCALE GENOMIC DNA]</scope>
    <source>
        <strain evidence="1 2">IPPAS B-1220</strain>
    </source>
</reference>
<keyword evidence="2" id="KW-1185">Reference proteome</keyword>
<proteinExistence type="predicted"/>
<protein>
    <submittedName>
        <fullName evidence="1">Cupin-like domain-containing protein</fullName>
    </submittedName>
</protein>
<evidence type="ECO:0000313" key="1">
    <source>
        <dbReference type="EMBL" id="XPM62017.1"/>
    </source>
</evidence>
<accession>A0ACD5GN04</accession>
<organism evidence="1 2">
    <name type="scientific">Desertifilum tharense IPPAS B-1220</name>
    <dbReference type="NCBI Taxonomy" id="1781255"/>
    <lineage>
        <taxon>Bacteria</taxon>
        <taxon>Bacillati</taxon>
        <taxon>Cyanobacteriota</taxon>
        <taxon>Cyanophyceae</taxon>
        <taxon>Desertifilales</taxon>
        <taxon>Desertifilaceae</taxon>
        <taxon>Desertifilum</taxon>
    </lineage>
</organism>